<dbReference type="AlphaFoldDB" id="A0A022QUR2"/>
<proteinExistence type="predicted"/>
<accession>A0A022QUR2</accession>
<feature type="region of interest" description="Disordered" evidence="1">
    <location>
        <begin position="238"/>
        <end position="283"/>
    </location>
</feature>
<organism evidence="2 3">
    <name type="scientific">Erythranthe guttata</name>
    <name type="common">Yellow monkey flower</name>
    <name type="synonym">Mimulus guttatus</name>
    <dbReference type="NCBI Taxonomy" id="4155"/>
    <lineage>
        <taxon>Eukaryota</taxon>
        <taxon>Viridiplantae</taxon>
        <taxon>Streptophyta</taxon>
        <taxon>Embryophyta</taxon>
        <taxon>Tracheophyta</taxon>
        <taxon>Spermatophyta</taxon>
        <taxon>Magnoliopsida</taxon>
        <taxon>eudicotyledons</taxon>
        <taxon>Gunneridae</taxon>
        <taxon>Pentapetalae</taxon>
        <taxon>asterids</taxon>
        <taxon>lamiids</taxon>
        <taxon>Lamiales</taxon>
        <taxon>Phrymaceae</taxon>
        <taxon>Erythranthe</taxon>
    </lineage>
</organism>
<keyword evidence="3" id="KW-1185">Reference proteome</keyword>
<gene>
    <name evidence="2" type="ORF">MIMGU_mgv11b015548mg</name>
</gene>
<reference evidence="2 3" key="1">
    <citation type="journal article" date="2013" name="Proc. Natl. Acad. Sci. U.S.A.">
        <title>Fine-scale variation in meiotic recombination in Mimulus inferred from population shotgun sequencing.</title>
        <authorList>
            <person name="Hellsten U."/>
            <person name="Wright K.M."/>
            <person name="Jenkins J."/>
            <person name="Shu S."/>
            <person name="Yuan Y."/>
            <person name="Wessler S.R."/>
            <person name="Schmutz J."/>
            <person name="Willis J.H."/>
            <person name="Rokhsar D.S."/>
        </authorList>
    </citation>
    <scope>NUCLEOTIDE SEQUENCE [LARGE SCALE GENOMIC DNA]</scope>
    <source>
        <strain evidence="3">cv. DUN x IM62</strain>
    </source>
</reference>
<dbReference type="Proteomes" id="UP000030748">
    <property type="component" value="Unassembled WGS sequence"/>
</dbReference>
<sequence>MQNPCLRRKTAATRDRKSKTRRFPASVRNNSETGKNKFRFFFCYLLLLIDAEIIEFARPAVTGNCLPTRLHSNFIQTKFGKVVKDSSRDSNGVCRNALVLSGSKRPSSGSFRSSDDRRFSNAKRIRREILMEFAGMLWCYPEAKDRRRSLFGAVKIVDLAMPVLPHALRHMFSICFPPAISPPTIGKFQLTNFCNPRLIRVLVNGSNSAGVCIFRDAQKVVKDSSRDSNGVRRNALVLSGGKRPSSESFRSSDVRRFSNAKSKRPSSESFRSSDDRRFCNAKR</sequence>
<feature type="compositionally biased region" description="Basic and acidic residues" evidence="1">
    <location>
        <begin position="271"/>
        <end position="283"/>
    </location>
</feature>
<protein>
    <submittedName>
        <fullName evidence="2">Uncharacterized protein</fullName>
    </submittedName>
</protein>
<evidence type="ECO:0000313" key="3">
    <source>
        <dbReference type="Proteomes" id="UP000030748"/>
    </source>
</evidence>
<evidence type="ECO:0000256" key="1">
    <source>
        <dbReference type="SAM" id="MobiDB-lite"/>
    </source>
</evidence>
<evidence type="ECO:0000313" key="2">
    <source>
        <dbReference type="EMBL" id="EYU31641.1"/>
    </source>
</evidence>
<dbReference type="EMBL" id="KI630923">
    <property type="protein sequence ID" value="EYU31641.1"/>
    <property type="molecule type" value="Genomic_DNA"/>
</dbReference>
<feature type="region of interest" description="Disordered" evidence="1">
    <location>
        <begin position="1"/>
        <end position="28"/>
    </location>
</feature>
<name>A0A022QUR2_ERYGU</name>
<feature type="compositionally biased region" description="Basic residues" evidence="1">
    <location>
        <begin position="1"/>
        <end position="22"/>
    </location>
</feature>